<keyword evidence="2" id="KW-1185">Reference proteome</keyword>
<dbReference type="Proteomes" id="UP001632038">
    <property type="component" value="Unassembled WGS sequence"/>
</dbReference>
<name>A0ABD3CXL2_9LAMI</name>
<evidence type="ECO:0000313" key="2">
    <source>
        <dbReference type="Proteomes" id="UP001632038"/>
    </source>
</evidence>
<accession>A0ABD3CXL2</accession>
<sequence>MEEILTKELGRQFEKWAPPRAGKISTLTTSSPRILTSTRADSVEQIADMFFKEVVTRLVGSFNDCCRLIYGPGLSVLENSH</sequence>
<dbReference type="EMBL" id="JAVIJP010000028">
    <property type="protein sequence ID" value="KAL3634207.1"/>
    <property type="molecule type" value="Genomic_DNA"/>
</dbReference>
<evidence type="ECO:0000313" key="1">
    <source>
        <dbReference type="EMBL" id="KAL3634207.1"/>
    </source>
</evidence>
<reference evidence="2" key="1">
    <citation type="journal article" date="2024" name="IScience">
        <title>Strigolactones Initiate the Formation of Haustorium-like Structures in Castilleja.</title>
        <authorList>
            <person name="Buerger M."/>
            <person name="Peterson D."/>
            <person name="Chory J."/>
        </authorList>
    </citation>
    <scope>NUCLEOTIDE SEQUENCE [LARGE SCALE GENOMIC DNA]</scope>
</reference>
<protein>
    <submittedName>
        <fullName evidence="1">Uncharacterized protein</fullName>
    </submittedName>
</protein>
<comment type="caution">
    <text evidence="1">The sequence shown here is derived from an EMBL/GenBank/DDBJ whole genome shotgun (WGS) entry which is preliminary data.</text>
</comment>
<gene>
    <name evidence="1" type="ORF">CASFOL_021261</name>
</gene>
<proteinExistence type="predicted"/>
<dbReference type="AlphaFoldDB" id="A0ABD3CXL2"/>
<organism evidence="1 2">
    <name type="scientific">Castilleja foliolosa</name>
    <dbReference type="NCBI Taxonomy" id="1961234"/>
    <lineage>
        <taxon>Eukaryota</taxon>
        <taxon>Viridiplantae</taxon>
        <taxon>Streptophyta</taxon>
        <taxon>Embryophyta</taxon>
        <taxon>Tracheophyta</taxon>
        <taxon>Spermatophyta</taxon>
        <taxon>Magnoliopsida</taxon>
        <taxon>eudicotyledons</taxon>
        <taxon>Gunneridae</taxon>
        <taxon>Pentapetalae</taxon>
        <taxon>asterids</taxon>
        <taxon>lamiids</taxon>
        <taxon>Lamiales</taxon>
        <taxon>Orobanchaceae</taxon>
        <taxon>Pedicularideae</taxon>
        <taxon>Castillejinae</taxon>
        <taxon>Castilleja</taxon>
    </lineage>
</organism>